<feature type="region of interest" description="Disordered" evidence="1">
    <location>
        <begin position="1"/>
        <end position="75"/>
    </location>
</feature>
<reference evidence="2" key="1">
    <citation type="submission" date="2021-01" db="EMBL/GenBank/DDBJ databases">
        <authorList>
            <consortium name="Aspergillus puulaauensis MK2 genome sequencing consortium"/>
            <person name="Kazuki M."/>
            <person name="Futagami T."/>
        </authorList>
    </citation>
    <scope>NUCLEOTIDE SEQUENCE</scope>
    <source>
        <strain evidence="2">MK2</strain>
    </source>
</reference>
<dbReference type="Proteomes" id="UP000654913">
    <property type="component" value="Chromosome 8"/>
</dbReference>
<feature type="compositionally biased region" description="Polar residues" evidence="1">
    <location>
        <begin position="258"/>
        <end position="302"/>
    </location>
</feature>
<reference evidence="2" key="2">
    <citation type="submission" date="2021-02" db="EMBL/GenBank/DDBJ databases">
        <title>Aspergillus puulaauensis MK2 genome sequence.</title>
        <authorList>
            <person name="Futagami T."/>
            <person name="Mori K."/>
            <person name="Kadooka C."/>
            <person name="Tanaka T."/>
        </authorList>
    </citation>
    <scope>NUCLEOTIDE SEQUENCE</scope>
    <source>
        <strain evidence="2">MK2</strain>
    </source>
</reference>
<sequence>MQSRSASISARKDGVTSSYDSQSSRSTHNISTPRHRSPLYALDNRDYENNHEQEQKPECEHEENSPDSSHVTRGFRIRRFASRLNRKDVVPRTHASVEPNSKPIVGSSRVPTPNILPENDLYSHSACLKEGRSVLSCLGRRGTVESREKHNMSESRTSMPTLQGNITSQHQDRQFVMVRTQSVHGYNGRESTPAEMRVSAPAPAPIRKERRVSGSYSSNSDSDRLSSLEASSAATTRNTMALPRRTRLSKGFEDFKMQSPQQTKLPIPVQNPNSSLAGETNQIQKTQLQTQTHEQAKENNSPKAYPMNLQHPTALAPVDADGNRATPKGANELGSKLPLVSSSITRRRVQIEKMVPTPLPPTVPPHIVTIPGRAPSRVFNPKTRTKLTPQFNDRPQVETAMPQAYWLGRFMTLTNAFQYEDSFNEPDIATGFEMPSSYSRPFQRSHDGDLAGYRVKRAFMVLENVCATEEASASLREFRDEYICQFGDSWMA</sequence>
<dbReference type="OrthoDB" id="3557758at2759"/>
<dbReference type="RefSeq" id="XP_041562559.1">
    <property type="nucleotide sequence ID" value="XM_041696983.1"/>
</dbReference>
<name>A0A7R7Y0L5_9EURO</name>
<keyword evidence="3" id="KW-1185">Reference proteome</keyword>
<evidence type="ECO:0000313" key="3">
    <source>
        <dbReference type="Proteomes" id="UP000654913"/>
    </source>
</evidence>
<gene>
    <name evidence="2" type="ORF">APUU_80676S</name>
</gene>
<protein>
    <submittedName>
        <fullName evidence="2">Uncharacterized protein</fullName>
    </submittedName>
</protein>
<organism evidence="2 3">
    <name type="scientific">Aspergillus puulaauensis</name>
    <dbReference type="NCBI Taxonomy" id="1220207"/>
    <lineage>
        <taxon>Eukaryota</taxon>
        <taxon>Fungi</taxon>
        <taxon>Dikarya</taxon>
        <taxon>Ascomycota</taxon>
        <taxon>Pezizomycotina</taxon>
        <taxon>Eurotiomycetes</taxon>
        <taxon>Eurotiomycetidae</taxon>
        <taxon>Eurotiales</taxon>
        <taxon>Aspergillaceae</taxon>
        <taxon>Aspergillus</taxon>
    </lineage>
</organism>
<accession>A0A7R7Y0L5</accession>
<dbReference type="EMBL" id="AP024450">
    <property type="protein sequence ID" value="BCS30373.1"/>
    <property type="molecule type" value="Genomic_DNA"/>
</dbReference>
<proteinExistence type="predicted"/>
<dbReference type="KEGG" id="apuu:APUU_80676S"/>
<feature type="region of interest" description="Disordered" evidence="1">
    <location>
        <begin position="90"/>
        <end position="111"/>
    </location>
</feature>
<feature type="region of interest" description="Disordered" evidence="1">
    <location>
        <begin position="258"/>
        <end position="334"/>
    </location>
</feature>
<dbReference type="GeneID" id="64980370"/>
<evidence type="ECO:0000313" key="2">
    <source>
        <dbReference type="EMBL" id="BCS30373.1"/>
    </source>
</evidence>
<feature type="region of interest" description="Disordered" evidence="1">
    <location>
        <begin position="186"/>
        <end position="245"/>
    </location>
</feature>
<feature type="compositionally biased region" description="Low complexity" evidence="1">
    <location>
        <begin position="17"/>
        <end position="26"/>
    </location>
</feature>
<feature type="compositionally biased region" description="Low complexity" evidence="1">
    <location>
        <begin position="227"/>
        <end position="237"/>
    </location>
</feature>
<feature type="compositionally biased region" description="Basic and acidic residues" evidence="1">
    <location>
        <begin position="43"/>
        <end position="64"/>
    </location>
</feature>
<dbReference type="AlphaFoldDB" id="A0A7R7Y0L5"/>
<evidence type="ECO:0000256" key="1">
    <source>
        <dbReference type="SAM" id="MobiDB-lite"/>
    </source>
</evidence>